<dbReference type="Proteomes" id="UP001419268">
    <property type="component" value="Unassembled WGS sequence"/>
</dbReference>
<protein>
    <submittedName>
        <fullName evidence="1">Uncharacterized protein</fullName>
    </submittedName>
</protein>
<dbReference type="AlphaFoldDB" id="A0AAP0JUM6"/>
<name>A0AAP0JUM6_9MAGN</name>
<reference evidence="1 2" key="1">
    <citation type="submission" date="2024-01" db="EMBL/GenBank/DDBJ databases">
        <title>Genome assemblies of Stephania.</title>
        <authorList>
            <person name="Yang L."/>
        </authorList>
    </citation>
    <scope>NUCLEOTIDE SEQUENCE [LARGE SCALE GENOMIC DNA]</scope>
    <source>
        <strain evidence="1">JXDWG</strain>
        <tissue evidence="1">Leaf</tissue>
    </source>
</reference>
<keyword evidence="2" id="KW-1185">Reference proteome</keyword>
<dbReference type="EMBL" id="JBBNAG010000004">
    <property type="protein sequence ID" value="KAK9140556.1"/>
    <property type="molecule type" value="Genomic_DNA"/>
</dbReference>
<proteinExistence type="predicted"/>
<organism evidence="1 2">
    <name type="scientific">Stephania cephalantha</name>
    <dbReference type="NCBI Taxonomy" id="152367"/>
    <lineage>
        <taxon>Eukaryota</taxon>
        <taxon>Viridiplantae</taxon>
        <taxon>Streptophyta</taxon>
        <taxon>Embryophyta</taxon>
        <taxon>Tracheophyta</taxon>
        <taxon>Spermatophyta</taxon>
        <taxon>Magnoliopsida</taxon>
        <taxon>Ranunculales</taxon>
        <taxon>Menispermaceae</taxon>
        <taxon>Menispermoideae</taxon>
        <taxon>Cissampelideae</taxon>
        <taxon>Stephania</taxon>
    </lineage>
</organism>
<accession>A0AAP0JUM6</accession>
<comment type="caution">
    <text evidence="1">The sequence shown here is derived from an EMBL/GenBank/DDBJ whole genome shotgun (WGS) entry which is preliminary data.</text>
</comment>
<sequence length="62" mass="6891">MSSEWPLRKSFGLGIVRGLPTPRQFHTAICMLAVETRHVRESPLDSLVERGVTTSISFVPVP</sequence>
<evidence type="ECO:0000313" key="1">
    <source>
        <dbReference type="EMBL" id="KAK9140556.1"/>
    </source>
</evidence>
<gene>
    <name evidence="1" type="ORF">Scep_010237</name>
</gene>
<evidence type="ECO:0000313" key="2">
    <source>
        <dbReference type="Proteomes" id="UP001419268"/>
    </source>
</evidence>